<sequence length="211" mass="24096">MKKITLRGGETKFVKFIIEPIDYADKLKEFATIYLEVSAIAGRTMSRTEKKFSLAPPSLSINAPKTVGVNQTFHVNLQFKNPLNLPLKHCYIVVEGNRLERRIFPMPDIPPLSIGKTTMTLHTLYPFKERIIVSFHSAYLREVIDVVYVQVTGTQKHSFSYYTKTPQYQQQSHQVTRQQSSMIGGIKDTSVNIQALASSSNKYHCCNIIYF</sequence>
<name>A0A443S9C3_9ACAR</name>
<reference evidence="1 2" key="1">
    <citation type="journal article" date="2018" name="Gigascience">
        <title>Genomes of trombidid mites reveal novel predicted allergens and laterally-transferred genes associated with secondary metabolism.</title>
        <authorList>
            <person name="Dong X."/>
            <person name="Chaisiri K."/>
            <person name="Xia D."/>
            <person name="Armstrong S.D."/>
            <person name="Fang Y."/>
            <person name="Donnelly M.J."/>
            <person name="Kadowaki T."/>
            <person name="McGarry J.W."/>
            <person name="Darby A.C."/>
            <person name="Makepeace B.L."/>
        </authorList>
    </citation>
    <scope>NUCLEOTIDE SEQUENCE [LARGE SCALE GENOMIC DNA]</scope>
    <source>
        <strain evidence="1">UoL-UT</strain>
    </source>
</reference>
<dbReference type="EMBL" id="NCKV01005323">
    <property type="protein sequence ID" value="RWS24133.1"/>
    <property type="molecule type" value="Genomic_DNA"/>
</dbReference>
<keyword evidence="1" id="KW-0808">Transferase</keyword>
<dbReference type="VEuPathDB" id="VectorBase:LDEU007907"/>
<keyword evidence="2" id="KW-1185">Reference proteome</keyword>
<dbReference type="Proteomes" id="UP000288716">
    <property type="component" value="Unassembled WGS sequence"/>
</dbReference>
<dbReference type="SUPFAM" id="SSF49309">
    <property type="entry name" value="Transglutaminase, two C-terminal domains"/>
    <property type="match status" value="1"/>
</dbReference>
<dbReference type="Gene3D" id="2.60.40.10">
    <property type="entry name" value="Immunoglobulins"/>
    <property type="match status" value="1"/>
</dbReference>
<dbReference type="AlphaFoldDB" id="A0A443S9C3"/>
<comment type="caution">
    <text evidence="1">The sequence shown here is derived from an EMBL/GenBank/DDBJ whole genome shotgun (WGS) entry which is preliminary data.</text>
</comment>
<accession>A0A443S9C3</accession>
<organism evidence="1 2">
    <name type="scientific">Leptotrombidium deliense</name>
    <dbReference type="NCBI Taxonomy" id="299467"/>
    <lineage>
        <taxon>Eukaryota</taxon>
        <taxon>Metazoa</taxon>
        <taxon>Ecdysozoa</taxon>
        <taxon>Arthropoda</taxon>
        <taxon>Chelicerata</taxon>
        <taxon>Arachnida</taxon>
        <taxon>Acari</taxon>
        <taxon>Acariformes</taxon>
        <taxon>Trombidiformes</taxon>
        <taxon>Prostigmata</taxon>
        <taxon>Anystina</taxon>
        <taxon>Parasitengona</taxon>
        <taxon>Trombiculoidea</taxon>
        <taxon>Trombiculidae</taxon>
        <taxon>Leptotrombidium</taxon>
    </lineage>
</organism>
<protein>
    <submittedName>
        <fullName evidence="1">Hemocyte protein-glutamine gamma-glutamyltransferase-like isoform X2</fullName>
    </submittedName>
</protein>
<dbReference type="InterPro" id="IPR013783">
    <property type="entry name" value="Ig-like_fold"/>
</dbReference>
<evidence type="ECO:0000313" key="1">
    <source>
        <dbReference type="EMBL" id="RWS24133.1"/>
    </source>
</evidence>
<evidence type="ECO:0000313" key="2">
    <source>
        <dbReference type="Proteomes" id="UP000288716"/>
    </source>
</evidence>
<dbReference type="InterPro" id="IPR050779">
    <property type="entry name" value="Transglutaminase"/>
</dbReference>
<proteinExistence type="predicted"/>
<dbReference type="GO" id="GO:0003810">
    <property type="term" value="F:protein-glutamine gamma-glutamyltransferase activity"/>
    <property type="evidence" value="ECO:0007669"/>
    <property type="project" value="InterPro"/>
</dbReference>
<dbReference type="InterPro" id="IPR036238">
    <property type="entry name" value="Transglutaminase_C_sf"/>
</dbReference>
<dbReference type="PANTHER" id="PTHR11590:SF40">
    <property type="entry name" value="HEMOCYTE PROTEIN-GLUTAMINE GAMMA-GLUTAMYLTRANSFERASE-LIKE PROTEIN"/>
    <property type="match status" value="1"/>
</dbReference>
<dbReference type="PANTHER" id="PTHR11590">
    <property type="entry name" value="PROTEIN-GLUTAMINE GAMMA-GLUTAMYLTRANSFERASE"/>
    <property type="match status" value="1"/>
</dbReference>
<gene>
    <name evidence="1" type="ORF">B4U80_13265</name>
</gene>